<gene>
    <name evidence="2" type="ORF">ELY33_15180</name>
</gene>
<feature type="chain" id="PRO_5019249857" evidence="1">
    <location>
        <begin position="30"/>
        <end position="175"/>
    </location>
</feature>
<dbReference type="Gene3D" id="1.20.120.10">
    <property type="entry name" value="Cytochrome c/b562"/>
    <property type="match status" value="1"/>
</dbReference>
<protein>
    <submittedName>
        <fullName evidence="2">Cytochrome c</fullName>
    </submittedName>
</protein>
<name>A0A433KFJ4_9GAMM</name>
<proteinExistence type="predicted"/>
<dbReference type="SUPFAM" id="SSF47175">
    <property type="entry name" value="Cytochromes"/>
    <property type="match status" value="1"/>
</dbReference>
<evidence type="ECO:0000313" key="3">
    <source>
        <dbReference type="Proteomes" id="UP000287336"/>
    </source>
</evidence>
<dbReference type="InterPro" id="IPR010980">
    <property type="entry name" value="Cyt_c/b562"/>
</dbReference>
<dbReference type="RefSeq" id="WP_126948750.1">
    <property type="nucleotide sequence ID" value="NZ_RZHG01000028.1"/>
</dbReference>
<keyword evidence="1" id="KW-0732">Signal</keyword>
<keyword evidence="3" id="KW-1185">Reference proteome</keyword>
<dbReference type="AlphaFoldDB" id="A0A433KFJ4"/>
<dbReference type="Pfam" id="PF01322">
    <property type="entry name" value="Cytochrom_C_2"/>
    <property type="match status" value="1"/>
</dbReference>
<sequence length="175" mass="19823">MPHTLKRPWRILSAWALTAFGTLAMPAMAEEMSEDAVLAMPQTVEESPFASERDAVIWRQDELKELERLLRQLRFDLVNNQDARGAAPRLATLKEKATQAHFLPAFIAGTHGRGSDARPEIWEEWEDFAAGFKDLEQKVAVLIDAAEQEDYRAATRAFSDVGLSCKSCHRAYRYD</sequence>
<comment type="caution">
    <text evidence="2">The sequence shown here is derived from an EMBL/GenBank/DDBJ whole genome shotgun (WGS) entry which is preliminary data.</text>
</comment>
<feature type="signal peptide" evidence="1">
    <location>
        <begin position="1"/>
        <end position="29"/>
    </location>
</feature>
<evidence type="ECO:0000256" key="1">
    <source>
        <dbReference type="SAM" id="SignalP"/>
    </source>
</evidence>
<dbReference type="EMBL" id="RZHG01000028">
    <property type="protein sequence ID" value="RUR27249.1"/>
    <property type="molecule type" value="Genomic_DNA"/>
</dbReference>
<dbReference type="Proteomes" id="UP000287336">
    <property type="component" value="Unassembled WGS sequence"/>
</dbReference>
<dbReference type="GO" id="GO:0009055">
    <property type="term" value="F:electron transfer activity"/>
    <property type="evidence" value="ECO:0007669"/>
    <property type="project" value="InterPro"/>
</dbReference>
<dbReference type="GO" id="GO:0005506">
    <property type="term" value="F:iron ion binding"/>
    <property type="evidence" value="ECO:0007669"/>
    <property type="project" value="InterPro"/>
</dbReference>
<evidence type="ECO:0000313" key="2">
    <source>
        <dbReference type="EMBL" id="RUR27249.1"/>
    </source>
</evidence>
<dbReference type="OrthoDB" id="5520910at2"/>
<dbReference type="GO" id="GO:0020037">
    <property type="term" value="F:heme binding"/>
    <property type="evidence" value="ECO:0007669"/>
    <property type="project" value="InterPro"/>
</dbReference>
<reference evidence="2 3" key="1">
    <citation type="submission" date="2018-12" db="EMBL/GenBank/DDBJ databases">
        <title>three novel Halomonas strain isolated from plants.</title>
        <authorList>
            <person name="Sun C."/>
        </authorList>
    </citation>
    <scope>NUCLEOTIDE SEQUENCE [LARGE SCALE GENOMIC DNA]</scope>
    <source>
        <strain evidence="2 3">DSM 19434</strain>
    </source>
</reference>
<dbReference type="InterPro" id="IPR002321">
    <property type="entry name" value="Cyt_c_II"/>
</dbReference>
<dbReference type="PROSITE" id="PS51009">
    <property type="entry name" value="CYTCII"/>
    <property type="match status" value="1"/>
</dbReference>
<dbReference type="GO" id="GO:0022900">
    <property type="term" value="P:electron transport chain"/>
    <property type="evidence" value="ECO:0007669"/>
    <property type="project" value="InterPro"/>
</dbReference>
<accession>A0A433KFJ4</accession>
<organism evidence="2 3">
    <name type="scientific">Vreelandella andesensis</name>
    <dbReference type="NCBI Taxonomy" id="447567"/>
    <lineage>
        <taxon>Bacteria</taxon>
        <taxon>Pseudomonadati</taxon>
        <taxon>Pseudomonadota</taxon>
        <taxon>Gammaproteobacteria</taxon>
        <taxon>Oceanospirillales</taxon>
        <taxon>Halomonadaceae</taxon>
        <taxon>Vreelandella</taxon>
    </lineage>
</organism>